<comment type="caution">
    <text evidence="1">The sequence shown here is derived from an EMBL/GenBank/DDBJ whole genome shotgun (WGS) entry which is preliminary data.</text>
</comment>
<organism evidence="1 2">
    <name type="scientific">Bacillus cereus</name>
    <dbReference type="NCBI Taxonomy" id="1396"/>
    <lineage>
        <taxon>Bacteria</taxon>
        <taxon>Bacillati</taxon>
        <taxon>Bacillota</taxon>
        <taxon>Bacilli</taxon>
        <taxon>Bacillales</taxon>
        <taxon>Bacillaceae</taxon>
        <taxon>Bacillus</taxon>
        <taxon>Bacillus cereus group</taxon>
    </lineage>
</organism>
<dbReference type="AlphaFoldDB" id="A0A9X6VK68"/>
<proteinExistence type="predicted"/>
<evidence type="ECO:0000313" key="2">
    <source>
        <dbReference type="Proteomes" id="UP000219743"/>
    </source>
</evidence>
<name>A0A9X6VK68_BACCE</name>
<gene>
    <name evidence="1" type="ORF">CN263_17360</name>
</gene>
<dbReference type="Proteomes" id="UP000219743">
    <property type="component" value="Unassembled WGS sequence"/>
</dbReference>
<accession>A0A9X6VK68</accession>
<dbReference type="RefSeq" id="WP_098330394.1">
    <property type="nucleotide sequence ID" value="NZ_NTRC01000012.1"/>
</dbReference>
<protein>
    <submittedName>
        <fullName evidence="1">Uncharacterized protein</fullName>
    </submittedName>
</protein>
<sequence>MKMTYKNLNLNELKQSLNSLAPGKREFKVELSLHRDGPATLYTGVEVMSLDNILELVEKQGFKINDIDGVNSEGKMKKCIGISLNKPFIHEKTKENIEALFILGDALDQETKGILYSFLIRAEKTYSNFSRTINFSVDITAENIEDAKSCFYEKIASFKHLSKTGITLIPVTYDGEWVEMEPEEDEDEIRFHIEDLTLERIDKMFSTVDKVHEIFKEAESELYE</sequence>
<evidence type="ECO:0000313" key="1">
    <source>
        <dbReference type="EMBL" id="PFD20473.1"/>
    </source>
</evidence>
<reference evidence="1 2" key="1">
    <citation type="submission" date="2017-09" db="EMBL/GenBank/DDBJ databases">
        <title>Large-scale bioinformatics analysis of Bacillus genomes uncovers conserved roles of natural products in bacterial physiology.</title>
        <authorList>
            <consortium name="Agbiome Team Llc"/>
            <person name="Bleich R.M."/>
            <person name="Kirk G.J."/>
            <person name="Santa Maria K.C."/>
            <person name="Allen S.E."/>
            <person name="Farag S."/>
            <person name="Shank E.A."/>
            <person name="Bowers A."/>
        </authorList>
    </citation>
    <scope>NUCLEOTIDE SEQUENCE [LARGE SCALE GENOMIC DNA]</scope>
    <source>
        <strain evidence="1 2">AFS024404</strain>
    </source>
</reference>
<dbReference type="EMBL" id="NTRC01000012">
    <property type="protein sequence ID" value="PFD20473.1"/>
    <property type="molecule type" value="Genomic_DNA"/>
</dbReference>